<dbReference type="KEGG" id="kcm:ABWK59_33440"/>
<gene>
    <name evidence="1" type="ORF">ABWK59_33440</name>
</gene>
<sequence length="62" mass="6611">MTYGVHPRTPHIRANVELARDCGACRGWGTVITDEGRHELCAVCQSPLPSEGLAAPRPAGEV</sequence>
<dbReference type="EMBL" id="CP159872">
    <property type="protein sequence ID" value="XCM83483.1"/>
    <property type="molecule type" value="Genomic_DNA"/>
</dbReference>
<dbReference type="RefSeq" id="WP_354644419.1">
    <property type="nucleotide sequence ID" value="NZ_CP159872.1"/>
</dbReference>
<evidence type="ECO:0000313" key="1">
    <source>
        <dbReference type="EMBL" id="XCM83483.1"/>
    </source>
</evidence>
<protein>
    <submittedName>
        <fullName evidence="1">Uncharacterized protein</fullName>
    </submittedName>
</protein>
<accession>A0AAU8K4D4</accession>
<proteinExistence type="predicted"/>
<reference evidence="1" key="1">
    <citation type="submission" date="2024-06" db="EMBL/GenBank/DDBJ databases">
        <title>The genome sequences of Kitasatospora sp. strain HUAS MG31.</title>
        <authorList>
            <person name="Mo P."/>
        </authorList>
    </citation>
    <scope>NUCLEOTIDE SEQUENCE</scope>
    <source>
        <strain evidence="1">HUAS MG31</strain>
    </source>
</reference>
<dbReference type="AlphaFoldDB" id="A0AAU8K4D4"/>
<organism evidence="1">
    <name type="scientific">Kitasatospora camelliae</name>
    <dbReference type="NCBI Taxonomy" id="3156397"/>
    <lineage>
        <taxon>Bacteria</taxon>
        <taxon>Bacillati</taxon>
        <taxon>Actinomycetota</taxon>
        <taxon>Actinomycetes</taxon>
        <taxon>Kitasatosporales</taxon>
        <taxon>Streptomycetaceae</taxon>
        <taxon>Kitasatospora</taxon>
    </lineage>
</organism>
<name>A0AAU8K4D4_9ACTN</name>